<name>A0A1Q4HSG5_9MYCO</name>
<gene>
    <name evidence="5" type="ORF">BRW65_18065</name>
</gene>
<evidence type="ECO:0000313" key="5">
    <source>
        <dbReference type="EMBL" id="OJZ72027.1"/>
    </source>
</evidence>
<keyword evidence="6" id="KW-1185">Reference proteome</keyword>
<keyword evidence="3" id="KW-0234">DNA repair</keyword>
<dbReference type="GO" id="GO:0006285">
    <property type="term" value="P:base-excision repair, AP site formation"/>
    <property type="evidence" value="ECO:0007669"/>
    <property type="project" value="InterPro"/>
</dbReference>
<dbReference type="STRING" id="53378.BRW65_18065"/>
<dbReference type="InterPro" id="IPR036895">
    <property type="entry name" value="Uracil-DNA_glycosylase-like_sf"/>
</dbReference>
<keyword evidence="2" id="KW-0378">Hydrolase</keyword>
<dbReference type="PANTHER" id="PTHR12159">
    <property type="entry name" value="G/T AND G/U MISMATCH-SPECIFIC DNA GLYCOSYLASE"/>
    <property type="match status" value="1"/>
</dbReference>
<keyword evidence="1" id="KW-0227">DNA damage</keyword>
<dbReference type="Pfam" id="PF03167">
    <property type="entry name" value="UDG"/>
    <property type="match status" value="1"/>
</dbReference>
<dbReference type="InterPro" id="IPR005122">
    <property type="entry name" value="Uracil-DNA_glycosylase-like"/>
</dbReference>
<dbReference type="Gene3D" id="3.40.470.10">
    <property type="entry name" value="Uracil-DNA glycosylase-like domain"/>
    <property type="match status" value="1"/>
</dbReference>
<comment type="caution">
    <text evidence="5">The sequence shown here is derived from an EMBL/GenBank/DDBJ whole genome shotgun (WGS) entry which is preliminary data.</text>
</comment>
<proteinExistence type="predicted"/>
<protein>
    <submittedName>
        <fullName evidence="5">Mismatch-specific DNA-glycosylase</fullName>
    </submittedName>
</protein>
<feature type="domain" description="Uracil-DNA glycosylase-like" evidence="4">
    <location>
        <begin position="12"/>
        <end position="161"/>
    </location>
</feature>
<dbReference type="OrthoDB" id="9799921at2"/>
<evidence type="ECO:0000256" key="2">
    <source>
        <dbReference type="ARBA" id="ARBA00022801"/>
    </source>
</evidence>
<dbReference type="GO" id="GO:0008263">
    <property type="term" value="F:pyrimidine-specific mismatch base pair DNA N-glycosylase activity"/>
    <property type="evidence" value="ECO:0007669"/>
    <property type="project" value="TreeGrafter"/>
</dbReference>
<dbReference type="PANTHER" id="PTHR12159:SF9">
    <property type="entry name" value="G_T MISMATCH-SPECIFIC THYMINE DNA GLYCOSYLASE"/>
    <property type="match status" value="1"/>
</dbReference>
<dbReference type="InterPro" id="IPR015637">
    <property type="entry name" value="MUG/TDG"/>
</dbReference>
<reference evidence="5 6" key="1">
    <citation type="submission" date="2016-11" db="EMBL/GenBank/DDBJ databases">
        <title>Genome sequences of unsequenced Mycobacteria.</title>
        <authorList>
            <person name="Greninger A.L."/>
            <person name="Fang F."/>
            <person name="Jerome K.R."/>
        </authorList>
    </citation>
    <scope>NUCLEOTIDE SEQUENCE [LARGE SCALE GENOMIC DNA]</scope>
    <source>
        <strain evidence="5 6">M11</strain>
    </source>
</reference>
<organism evidence="5 6">
    <name type="scientific">Mycobacterium paraffinicum</name>
    <dbReference type="NCBI Taxonomy" id="53378"/>
    <lineage>
        <taxon>Bacteria</taxon>
        <taxon>Bacillati</taxon>
        <taxon>Actinomycetota</taxon>
        <taxon>Actinomycetes</taxon>
        <taxon>Mycobacteriales</taxon>
        <taxon>Mycobacteriaceae</taxon>
        <taxon>Mycobacterium</taxon>
    </lineage>
</organism>
<evidence type="ECO:0000256" key="1">
    <source>
        <dbReference type="ARBA" id="ARBA00022763"/>
    </source>
</evidence>
<dbReference type="Proteomes" id="UP000186438">
    <property type="component" value="Unassembled WGS sequence"/>
</dbReference>
<dbReference type="NCBIfam" id="NF007570">
    <property type="entry name" value="PRK10201.1"/>
    <property type="match status" value="1"/>
</dbReference>
<evidence type="ECO:0000259" key="4">
    <source>
        <dbReference type="Pfam" id="PF03167"/>
    </source>
</evidence>
<dbReference type="GO" id="GO:0004844">
    <property type="term" value="F:uracil DNA N-glycosylase activity"/>
    <property type="evidence" value="ECO:0007669"/>
    <property type="project" value="TreeGrafter"/>
</dbReference>
<dbReference type="EMBL" id="MPNT01000016">
    <property type="protein sequence ID" value="OJZ72027.1"/>
    <property type="molecule type" value="Genomic_DNA"/>
</dbReference>
<dbReference type="CDD" id="cd10028">
    <property type="entry name" value="UDG-F2_TDG_MUG"/>
    <property type="match status" value="1"/>
</dbReference>
<evidence type="ECO:0000256" key="3">
    <source>
        <dbReference type="ARBA" id="ARBA00023204"/>
    </source>
</evidence>
<accession>A0A1Q4HSG5</accession>
<dbReference type="SUPFAM" id="SSF52141">
    <property type="entry name" value="Uracil-DNA glycosylase-like"/>
    <property type="match status" value="1"/>
</dbReference>
<sequence length="171" mass="18892">MAGYSSDVLSSGLNVVFCGINPAATAARSGHSFSHPSNRFWSVLYLAGFTDHRLRPEDERQLLTYGCGITAVVSRPTTRASNITTSEIRSAAPLFEAKVRHYAPNTVAFLGKRAIRALRPGDNLRWGTQDFRFAGTRIWLLPNPSGLNRSFSLDGLVAAYAELRRHVQRQT</sequence>
<evidence type="ECO:0000313" key="6">
    <source>
        <dbReference type="Proteomes" id="UP000186438"/>
    </source>
</evidence>
<dbReference type="AlphaFoldDB" id="A0A1Q4HSG5"/>